<accession>A0ABR4ZZ87</accession>
<protein>
    <recommendedName>
        <fullName evidence="4">Tetratricopeptide repeat protein</fullName>
    </recommendedName>
</protein>
<dbReference type="InterPro" id="IPR011990">
    <property type="entry name" value="TPR-like_helical_dom_sf"/>
</dbReference>
<gene>
    <name evidence="2" type="ORF">A946_01245</name>
</gene>
<keyword evidence="3" id="KW-1185">Reference proteome</keyword>
<reference evidence="2 3" key="1">
    <citation type="submission" date="2014-08" db="EMBL/GenBank/DDBJ databases">
        <title>Methylacidiphilum kamchatkense strain Kam1 draft genome sequence.</title>
        <authorList>
            <person name="Birkeland N.-K."/>
            <person name="Erikstad H.A."/>
        </authorList>
    </citation>
    <scope>NUCLEOTIDE SEQUENCE [LARGE SCALE GENOMIC DNA]</scope>
    <source>
        <strain evidence="2 3">Kam1</strain>
    </source>
</reference>
<name>A0ABR4ZZ87_9BACT</name>
<evidence type="ECO:0008006" key="4">
    <source>
        <dbReference type="Google" id="ProtNLM"/>
    </source>
</evidence>
<dbReference type="SUPFAM" id="SSF48452">
    <property type="entry name" value="TPR-like"/>
    <property type="match status" value="1"/>
</dbReference>
<evidence type="ECO:0000313" key="2">
    <source>
        <dbReference type="EMBL" id="KIE59360.1"/>
    </source>
</evidence>
<evidence type="ECO:0000256" key="1">
    <source>
        <dbReference type="SAM" id="MobiDB-lite"/>
    </source>
</evidence>
<feature type="region of interest" description="Disordered" evidence="1">
    <location>
        <begin position="457"/>
        <end position="478"/>
    </location>
</feature>
<proteinExistence type="predicted"/>
<dbReference type="Gene3D" id="1.25.40.10">
    <property type="entry name" value="Tetratricopeptide repeat domain"/>
    <property type="match status" value="1"/>
</dbReference>
<dbReference type="Proteomes" id="UP000031594">
    <property type="component" value="Unassembled WGS sequence"/>
</dbReference>
<dbReference type="SUPFAM" id="SSF50630">
    <property type="entry name" value="Acid proteases"/>
    <property type="match status" value="1"/>
</dbReference>
<evidence type="ECO:0000313" key="3">
    <source>
        <dbReference type="Proteomes" id="UP000031594"/>
    </source>
</evidence>
<comment type="caution">
    <text evidence="2">The sequence shown here is derived from an EMBL/GenBank/DDBJ whole genome shotgun (WGS) entry which is preliminary data.</text>
</comment>
<dbReference type="Pfam" id="PF14559">
    <property type="entry name" value="TPR_19"/>
    <property type="match status" value="1"/>
</dbReference>
<dbReference type="InterPro" id="IPR021109">
    <property type="entry name" value="Peptidase_aspartic_dom_sf"/>
</dbReference>
<sequence length="478" mass="54550">MDIGFFDPLLSSPNKEGTKNFSWYLASLLCFLFFSHGFSEPIPEAIDRQNPSHLFHEGRIEAAARVAFEAFLRDPKDWKSLKILGWVALMKNQLEDASRFLQKGLALNPEDTEMKRLLAICYYREGKLEQSADLLTEIREGWTANLLTQLEPKAFDVLEPQTSIKLDESYPFVGIPVKICRKKVSFFLDTRSSFTALDRALYEKIKDIRLLDTIALQFWFNFAGKWSIRARTGIIQSLQIGDMKIERIPILLARWKGTYLFPQHVPQIVHGVIGTDMMRQFNVTIDYPKKELFLQKREASFSERSFLGIKDGSTVTKLPFYLTPGGQILIQGKINDQEGIFFMVDSLDVGRAFTFSEWMLEKFHLPRYGGWMIGLRRGGRYPSIYTIVPKIQIGNIVMENVKADIGKSYDFPPAIDHKQGFHIGAIVGNSFLKSFIVTFDFQNMVLILQSKKTTATDQLPTSPLASHRTATGINESDN</sequence>
<dbReference type="RefSeq" id="WP_039720626.1">
    <property type="nucleotide sequence ID" value="NZ_JQNX01000001.1"/>
</dbReference>
<dbReference type="EMBL" id="JQNX01000001">
    <property type="protein sequence ID" value="KIE59360.1"/>
    <property type="molecule type" value="Genomic_DNA"/>
</dbReference>
<organism evidence="2 3">
    <name type="scientific">Methylacidiphilum kamchatkense Kam1</name>
    <dbReference type="NCBI Taxonomy" id="1202785"/>
    <lineage>
        <taxon>Bacteria</taxon>
        <taxon>Pseudomonadati</taxon>
        <taxon>Verrucomicrobiota</taxon>
        <taxon>Methylacidiphilae</taxon>
        <taxon>Methylacidiphilales</taxon>
        <taxon>Methylacidiphilaceae</taxon>
        <taxon>Methylacidiphilum (ex Ratnadevi et al. 2023)</taxon>
    </lineage>
</organism>
<dbReference type="Gene3D" id="2.40.70.10">
    <property type="entry name" value="Acid Proteases"/>
    <property type="match status" value="2"/>
</dbReference>